<dbReference type="OrthoDB" id="3268450at2759"/>
<feature type="region of interest" description="Disordered" evidence="1">
    <location>
        <begin position="1"/>
        <end position="23"/>
    </location>
</feature>
<keyword evidence="4" id="KW-1185">Reference proteome</keyword>
<dbReference type="Proteomes" id="UP000294933">
    <property type="component" value="Unassembled WGS sequence"/>
</dbReference>
<reference evidence="3 4" key="1">
    <citation type="submission" date="2018-06" db="EMBL/GenBank/DDBJ databases">
        <title>A transcriptomic atlas of mushroom development highlights an independent origin of complex multicellularity.</title>
        <authorList>
            <consortium name="DOE Joint Genome Institute"/>
            <person name="Krizsan K."/>
            <person name="Almasi E."/>
            <person name="Merenyi Z."/>
            <person name="Sahu N."/>
            <person name="Viragh M."/>
            <person name="Koszo T."/>
            <person name="Mondo S."/>
            <person name="Kiss B."/>
            <person name="Balint B."/>
            <person name="Kues U."/>
            <person name="Barry K."/>
            <person name="Hegedus J.C."/>
            <person name="Henrissat B."/>
            <person name="Johnson J."/>
            <person name="Lipzen A."/>
            <person name="Ohm R."/>
            <person name="Nagy I."/>
            <person name="Pangilinan J."/>
            <person name="Yan J."/>
            <person name="Xiong Y."/>
            <person name="Grigoriev I.V."/>
            <person name="Hibbett D.S."/>
            <person name="Nagy L.G."/>
        </authorList>
    </citation>
    <scope>NUCLEOTIDE SEQUENCE [LARGE SCALE GENOMIC DNA]</scope>
    <source>
        <strain evidence="3 4">SZMC22713</strain>
    </source>
</reference>
<evidence type="ECO:0000256" key="1">
    <source>
        <dbReference type="SAM" id="MobiDB-lite"/>
    </source>
</evidence>
<keyword evidence="2" id="KW-1133">Transmembrane helix</keyword>
<keyword evidence="2" id="KW-0472">Membrane</keyword>
<keyword evidence="2" id="KW-0812">Transmembrane</keyword>
<protein>
    <recommendedName>
        <fullName evidence="5">Transmembrane protein</fullName>
    </recommendedName>
</protein>
<feature type="transmembrane region" description="Helical" evidence="2">
    <location>
        <begin position="76"/>
        <end position="92"/>
    </location>
</feature>
<feature type="transmembrane region" description="Helical" evidence="2">
    <location>
        <begin position="121"/>
        <end position="144"/>
    </location>
</feature>
<evidence type="ECO:0000313" key="4">
    <source>
        <dbReference type="Proteomes" id="UP000294933"/>
    </source>
</evidence>
<dbReference type="EMBL" id="ML170293">
    <property type="protein sequence ID" value="TDL15060.1"/>
    <property type="molecule type" value="Genomic_DNA"/>
</dbReference>
<name>A0A4Y7PKV3_9AGAM</name>
<feature type="transmembrane region" description="Helical" evidence="2">
    <location>
        <begin position="46"/>
        <end position="64"/>
    </location>
</feature>
<gene>
    <name evidence="3" type="ORF">BD410DRAFT_140117</name>
</gene>
<evidence type="ECO:0000313" key="3">
    <source>
        <dbReference type="EMBL" id="TDL15060.1"/>
    </source>
</evidence>
<sequence length="203" mass="23748">MERRLETQDMHSHDHSDSDSDESIIPQHLTRRTNAWRHPELTGYRILVILLTFLFGLSKAILAYKGQSLAGNSVEWVFGVVCSLALYWLGLYEKRPPPPLRWMFKRNYAPYIKSKWPIFKFLSLVTIVTLFAIFYFLPLLVYIFSPPNTPMEPYLYYLSLIVVIGPHVLLYGGFGVYICILTVRGVRWFFFESLFVIRWGDAL</sequence>
<proteinExistence type="predicted"/>
<dbReference type="AlphaFoldDB" id="A0A4Y7PKV3"/>
<organism evidence="3 4">
    <name type="scientific">Rickenella mellea</name>
    <dbReference type="NCBI Taxonomy" id="50990"/>
    <lineage>
        <taxon>Eukaryota</taxon>
        <taxon>Fungi</taxon>
        <taxon>Dikarya</taxon>
        <taxon>Basidiomycota</taxon>
        <taxon>Agaricomycotina</taxon>
        <taxon>Agaricomycetes</taxon>
        <taxon>Hymenochaetales</taxon>
        <taxon>Rickenellaceae</taxon>
        <taxon>Rickenella</taxon>
    </lineage>
</organism>
<feature type="compositionally biased region" description="Basic and acidic residues" evidence="1">
    <location>
        <begin position="1"/>
        <end position="18"/>
    </location>
</feature>
<evidence type="ECO:0000256" key="2">
    <source>
        <dbReference type="SAM" id="Phobius"/>
    </source>
</evidence>
<evidence type="ECO:0008006" key="5">
    <source>
        <dbReference type="Google" id="ProtNLM"/>
    </source>
</evidence>
<accession>A0A4Y7PKV3</accession>
<feature type="transmembrane region" description="Helical" evidence="2">
    <location>
        <begin position="156"/>
        <end position="183"/>
    </location>
</feature>
<dbReference type="VEuPathDB" id="FungiDB:BD410DRAFT_140117"/>